<feature type="domain" description="Histidine kinase/HSP90-like ATPase" evidence="9">
    <location>
        <begin position="269"/>
        <end position="425"/>
    </location>
</feature>
<evidence type="ECO:0000256" key="6">
    <source>
        <dbReference type="ARBA" id="ARBA00023128"/>
    </source>
</evidence>
<dbReference type="SUPFAM" id="SSF69012">
    <property type="entry name" value="alpha-ketoacid dehydrogenase kinase, N-terminal domain"/>
    <property type="match status" value="1"/>
</dbReference>
<evidence type="ECO:0000256" key="2">
    <source>
        <dbReference type="ARBA" id="ARBA00022679"/>
    </source>
</evidence>
<dbReference type="CDD" id="cd16929">
    <property type="entry name" value="HATPase_PDK-like"/>
    <property type="match status" value="1"/>
</dbReference>
<sequence>MKLFPVRLSNINKMLDFYSQFNPSPLSIKQFIDFEKKNAQMFTKDSVPGLFITKQNNSSCCIPAGLNACPRKSFVFLRKELPVRLANIMKEITLLPESLLRMPSVGLVSAWYVKSFEEVLAFEKTDPTDPNLEKYWQLLEFCKSLIQIRDRHSDVVQTMAQGILELKESRDGAIEPSTELSIQYFLDRLYMSRISIRMLINQHTILFGEIPQTGRHIGSIDPLCDPHMVVRDAYENARFLCDQYYLASPELEVIEHNEIDKGNPIKIVYVPSHLYHMLFELFKNSMRAVMEHHGTENDVPPIKVTIVKGKEDICVKMSDQGGGIARSQVDQLFKYMYSTAPQPPKSKTDLPLVPLAGMTQIADLLAYYVIIKHLFFVPYFQQMAIGYGYGLPISRLYARYFHGDLVLFSCEGYGSDAIIYLKAFSDEANELLPIFNKTSTRFYKATVPTGDWSNQVKGKKTKPIVI</sequence>
<dbReference type="EC" id="2.7.11.-" evidence="8"/>
<keyword evidence="6 8" id="KW-0496">Mitochondrion</keyword>
<keyword evidence="11" id="KW-1185">Reference proteome</keyword>
<dbReference type="PANTHER" id="PTHR11947">
    <property type="entry name" value="PYRUVATE DEHYDROGENASE KINASE"/>
    <property type="match status" value="1"/>
</dbReference>
<dbReference type="OMA" id="NEMPSIC"/>
<evidence type="ECO:0000313" key="10">
    <source>
        <dbReference type="EnsemblMetazoa" id="ASTEI09845-PA"/>
    </source>
</evidence>
<dbReference type="Pfam" id="PF02518">
    <property type="entry name" value="HATPase_c"/>
    <property type="match status" value="1"/>
</dbReference>
<evidence type="ECO:0000259" key="9">
    <source>
        <dbReference type="SMART" id="SM00387"/>
    </source>
</evidence>
<proteinExistence type="inferred from homology"/>
<evidence type="ECO:0000256" key="8">
    <source>
        <dbReference type="RuleBase" id="RU366032"/>
    </source>
</evidence>
<dbReference type="AlphaFoldDB" id="A0A182YN09"/>
<evidence type="ECO:0000256" key="4">
    <source>
        <dbReference type="ARBA" id="ARBA00022777"/>
    </source>
</evidence>
<evidence type="ECO:0000256" key="5">
    <source>
        <dbReference type="ARBA" id="ARBA00022840"/>
    </source>
</evidence>
<reference evidence="10" key="2">
    <citation type="submission" date="2020-05" db="UniProtKB">
        <authorList>
            <consortium name="EnsemblMetazoa"/>
        </authorList>
    </citation>
    <scope>IDENTIFICATION</scope>
    <source>
        <strain evidence="10">Indian</strain>
    </source>
</reference>
<dbReference type="Gene3D" id="1.20.140.20">
    <property type="entry name" value="Alpha-ketoacid/pyruvate dehydrogenase kinase, N-terminal domain"/>
    <property type="match status" value="1"/>
</dbReference>
<dbReference type="InterPro" id="IPR036890">
    <property type="entry name" value="HATPase_C_sf"/>
</dbReference>
<dbReference type="GO" id="GO:0005759">
    <property type="term" value="C:mitochondrial matrix"/>
    <property type="evidence" value="ECO:0007669"/>
    <property type="project" value="UniProtKB-SubCell"/>
</dbReference>
<dbReference type="InterPro" id="IPR018955">
    <property type="entry name" value="BCDHK/PDK_N"/>
</dbReference>
<keyword evidence="4 8" id="KW-0418">Kinase</keyword>
<dbReference type="InterPro" id="IPR039028">
    <property type="entry name" value="BCKD/PDK"/>
</dbReference>
<evidence type="ECO:0000313" key="11">
    <source>
        <dbReference type="Proteomes" id="UP000076408"/>
    </source>
</evidence>
<organism evidence="10 11">
    <name type="scientific">Anopheles stephensi</name>
    <name type="common">Indo-Pakistan malaria mosquito</name>
    <dbReference type="NCBI Taxonomy" id="30069"/>
    <lineage>
        <taxon>Eukaryota</taxon>
        <taxon>Metazoa</taxon>
        <taxon>Ecdysozoa</taxon>
        <taxon>Arthropoda</taxon>
        <taxon>Hexapoda</taxon>
        <taxon>Insecta</taxon>
        <taxon>Pterygota</taxon>
        <taxon>Neoptera</taxon>
        <taxon>Endopterygota</taxon>
        <taxon>Diptera</taxon>
        <taxon>Nematocera</taxon>
        <taxon>Culicoidea</taxon>
        <taxon>Culicidae</taxon>
        <taxon>Anophelinae</taxon>
        <taxon>Anopheles</taxon>
    </lineage>
</organism>
<comment type="similarity">
    <text evidence="1 8">Belongs to the PDK/BCKDK protein kinase family.</text>
</comment>
<dbReference type="Gene3D" id="3.30.565.10">
    <property type="entry name" value="Histidine kinase-like ATPase, C-terminal domain"/>
    <property type="match status" value="1"/>
</dbReference>
<comment type="subcellular location">
    <subcellularLocation>
        <location evidence="8">Mitochondrion matrix</location>
    </subcellularLocation>
</comment>
<dbReference type="SMART" id="SM00387">
    <property type="entry name" value="HATPase_c"/>
    <property type="match status" value="1"/>
</dbReference>
<dbReference type="InterPro" id="IPR003594">
    <property type="entry name" value="HATPase_dom"/>
</dbReference>
<dbReference type="Pfam" id="PF10436">
    <property type="entry name" value="BCDHK_Adom3"/>
    <property type="match status" value="1"/>
</dbReference>
<name>A0A182YN09_ANOST</name>
<protein>
    <recommendedName>
        <fullName evidence="8">Protein-serine/threonine kinase</fullName>
        <ecNumber evidence="8">2.7.11.-</ecNumber>
    </recommendedName>
</protein>
<dbReference type="PANTHER" id="PTHR11947:SF3">
    <property type="entry name" value="[PYRUVATE DEHYDROGENASE (ACETYL-TRANSFERRING)] KINASE, MITOCHONDRIAL"/>
    <property type="match status" value="1"/>
</dbReference>
<reference evidence="11" key="1">
    <citation type="journal article" date="2014" name="Genome Biol.">
        <title>Genome analysis of a major urban malaria vector mosquito, Anopheles stephensi.</title>
        <authorList>
            <person name="Jiang X."/>
            <person name="Peery A."/>
            <person name="Hall A.B."/>
            <person name="Sharma A."/>
            <person name="Chen X.G."/>
            <person name="Waterhouse R.M."/>
            <person name="Komissarov A."/>
            <person name="Riehle M.M."/>
            <person name="Shouche Y."/>
            <person name="Sharakhova M.V."/>
            <person name="Lawson D."/>
            <person name="Pakpour N."/>
            <person name="Arensburger P."/>
            <person name="Davidson V.L."/>
            <person name="Eiglmeier K."/>
            <person name="Emrich S."/>
            <person name="George P."/>
            <person name="Kennedy R.C."/>
            <person name="Mane S.P."/>
            <person name="Maslen G."/>
            <person name="Oringanje C."/>
            <person name="Qi Y."/>
            <person name="Settlage R."/>
            <person name="Tojo M."/>
            <person name="Tubio J.M."/>
            <person name="Unger M.F."/>
            <person name="Wang B."/>
            <person name="Vernick K.D."/>
            <person name="Ribeiro J.M."/>
            <person name="James A.A."/>
            <person name="Michel K."/>
            <person name="Riehle M.A."/>
            <person name="Luckhart S."/>
            <person name="Sharakhov I.V."/>
            <person name="Tu Z."/>
        </authorList>
    </citation>
    <scope>NUCLEOTIDE SEQUENCE [LARGE SCALE GENOMIC DNA]</scope>
    <source>
        <strain evidence="11">Indian</strain>
    </source>
</reference>
<dbReference type="GO" id="GO:0004740">
    <property type="term" value="F:pyruvate dehydrogenase (acetyl-transferring) kinase activity"/>
    <property type="evidence" value="ECO:0007669"/>
    <property type="project" value="UniProtKB-EC"/>
</dbReference>
<evidence type="ECO:0000256" key="3">
    <source>
        <dbReference type="ARBA" id="ARBA00022741"/>
    </source>
</evidence>
<dbReference type="VEuPathDB" id="VectorBase:ASTE009652"/>
<accession>A0A182YN09</accession>
<dbReference type="Proteomes" id="UP000076408">
    <property type="component" value="Unassembled WGS sequence"/>
</dbReference>
<evidence type="ECO:0000256" key="1">
    <source>
        <dbReference type="ARBA" id="ARBA00006155"/>
    </source>
</evidence>
<dbReference type="EnsemblMetazoa" id="ASTEI09845-RA">
    <property type="protein sequence ID" value="ASTEI09845-PA"/>
    <property type="gene ID" value="ASTEI09845"/>
</dbReference>
<keyword evidence="2 8" id="KW-0808">Transferase</keyword>
<dbReference type="SUPFAM" id="SSF55874">
    <property type="entry name" value="ATPase domain of HSP90 chaperone/DNA topoisomerase II/histidine kinase"/>
    <property type="match status" value="2"/>
</dbReference>
<dbReference type="VEuPathDB" id="VectorBase:ASTEI20_037331"/>
<dbReference type="GO" id="GO:0005524">
    <property type="term" value="F:ATP binding"/>
    <property type="evidence" value="ECO:0007669"/>
    <property type="project" value="UniProtKB-UniRule"/>
</dbReference>
<dbReference type="VEuPathDB" id="VectorBase:ASTEI09845"/>
<dbReference type="GO" id="GO:0010906">
    <property type="term" value="P:regulation of glucose metabolic process"/>
    <property type="evidence" value="ECO:0007669"/>
    <property type="project" value="TreeGrafter"/>
</dbReference>
<dbReference type="InterPro" id="IPR036784">
    <property type="entry name" value="AK/P_DHK_N_sf"/>
</dbReference>
<keyword evidence="5 8" id="KW-0067">ATP-binding</keyword>
<dbReference type="STRING" id="30069.A0A182YN09"/>
<comment type="catalytic activity">
    <reaction evidence="7">
        <text>L-seryl-[pyruvate dehydrogenase E1 alpha subunit] + ATP = O-phospho-L-seryl-[pyruvate dehydrogenase E1 alpha subunit] + ADP + H(+)</text>
        <dbReference type="Rhea" id="RHEA:23052"/>
        <dbReference type="Rhea" id="RHEA-COMP:13689"/>
        <dbReference type="Rhea" id="RHEA-COMP:13690"/>
        <dbReference type="ChEBI" id="CHEBI:15378"/>
        <dbReference type="ChEBI" id="CHEBI:29999"/>
        <dbReference type="ChEBI" id="CHEBI:30616"/>
        <dbReference type="ChEBI" id="CHEBI:83421"/>
        <dbReference type="ChEBI" id="CHEBI:456216"/>
        <dbReference type="EC" id="2.7.11.2"/>
    </reaction>
</comment>
<keyword evidence="3 8" id="KW-0547">Nucleotide-binding</keyword>
<evidence type="ECO:0000256" key="7">
    <source>
        <dbReference type="ARBA" id="ARBA00048201"/>
    </source>
</evidence>